<comment type="caution">
    <text evidence="6">The sequence shown here is derived from an EMBL/GenBank/DDBJ whole genome shotgun (WGS) entry which is preliminary data.</text>
</comment>
<dbReference type="VEuPathDB" id="PlasmoDB:PGSY75_0526500"/>
<dbReference type="InterPro" id="IPR045243">
    <property type="entry name" value="Rna14-like"/>
</dbReference>
<reference evidence="6 7" key="1">
    <citation type="journal article" date="2016" name="Nat. Commun.">
        <title>Genomes of cryptic chimpanzee Plasmodium species reveal key evolutionary events leading to human malaria.</title>
        <authorList>
            <person name="Sundararaman S.A."/>
            <person name="Plenderleith L.J."/>
            <person name="Liu W."/>
            <person name="Loy D.E."/>
            <person name="Learn G.H."/>
            <person name="Li Y."/>
            <person name="Shaw K.S."/>
            <person name="Ayouba A."/>
            <person name="Peeters M."/>
            <person name="Speede S."/>
            <person name="Shaw G.M."/>
            <person name="Bushman F.D."/>
            <person name="Brisson D."/>
            <person name="Rayner J.C."/>
            <person name="Sharp P.M."/>
            <person name="Hahn B.H."/>
        </authorList>
    </citation>
    <scope>NUCLEOTIDE SEQUENCE [LARGE SCALE GENOMIC DNA]</scope>
    <source>
        <strain evidence="6 7">SY75</strain>
    </source>
</reference>
<feature type="compositionally biased region" description="Basic and acidic residues" evidence="4">
    <location>
        <begin position="598"/>
        <end position="608"/>
    </location>
</feature>
<dbReference type="GO" id="GO:0003729">
    <property type="term" value="F:mRNA binding"/>
    <property type="evidence" value="ECO:0007669"/>
    <property type="project" value="TreeGrafter"/>
</dbReference>
<dbReference type="InterPro" id="IPR003107">
    <property type="entry name" value="HAT"/>
</dbReference>
<evidence type="ECO:0000313" key="7">
    <source>
        <dbReference type="Proteomes" id="UP000076004"/>
    </source>
</evidence>
<feature type="region of interest" description="Disordered" evidence="4">
    <location>
        <begin position="528"/>
        <end position="608"/>
    </location>
</feature>
<keyword evidence="3" id="KW-0539">Nucleus</keyword>
<evidence type="ECO:0000313" key="6">
    <source>
        <dbReference type="EMBL" id="KYO02462.1"/>
    </source>
</evidence>
<dbReference type="VEuPathDB" id="PlasmoDB:PGABG01_0525500"/>
<dbReference type="Pfam" id="PF23240">
    <property type="entry name" value="HAT_PRP39_N"/>
    <property type="match status" value="1"/>
</dbReference>
<dbReference type="KEGG" id="pgab:PGSY75_0526500"/>
<dbReference type="GO" id="GO:0005634">
    <property type="term" value="C:nucleus"/>
    <property type="evidence" value="ECO:0007669"/>
    <property type="project" value="UniProtKB-SubCell"/>
</dbReference>
<dbReference type="EMBL" id="LVLB01000006">
    <property type="protein sequence ID" value="KYO02462.1"/>
    <property type="molecule type" value="Genomic_DNA"/>
</dbReference>
<dbReference type="PANTHER" id="PTHR19980:SF0">
    <property type="entry name" value="CLEAVAGE STIMULATION FACTOR SUBUNIT 3"/>
    <property type="match status" value="1"/>
</dbReference>
<protein>
    <recommendedName>
        <fullName evidence="5">Suppressor of forked domain-containing protein</fullName>
    </recommendedName>
</protein>
<dbReference type="Gene3D" id="1.25.40.10">
    <property type="entry name" value="Tetratricopeptide repeat domain"/>
    <property type="match status" value="2"/>
</dbReference>
<dbReference type="GO" id="GO:0031124">
    <property type="term" value="P:mRNA 3'-end processing"/>
    <property type="evidence" value="ECO:0007669"/>
    <property type="project" value="InterPro"/>
</dbReference>
<dbReference type="InterPro" id="IPR008847">
    <property type="entry name" value="Suf"/>
</dbReference>
<dbReference type="SUPFAM" id="SSF48452">
    <property type="entry name" value="TPR-like"/>
    <property type="match status" value="3"/>
</dbReference>
<name>A0A151LTG7_9APIC</name>
<dbReference type="SMART" id="SM00386">
    <property type="entry name" value="HAT"/>
    <property type="match status" value="4"/>
</dbReference>
<gene>
    <name evidence="6" type="ORF">PGSY75_0526500</name>
</gene>
<organism evidence="6 7">
    <name type="scientific">Plasmodium gaboni</name>
    <dbReference type="NCBI Taxonomy" id="647221"/>
    <lineage>
        <taxon>Eukaryota</taxon>
        <taxon>Sar</taxon>
        <taxon>Alveolata</taxon>
        <taxon>Apicomplexa</taxon>
        <taxon>Aconoidasida</taxon>
        <taxon>Haemosporida</taxon>
        <taxon>Plasmodiidae</taxon>
        <taxon>Plasmodium</taxon>
        <taxon>Plasmodium (Laverania)</taxon>
    </lineage>
</organism>
<dbReference type="GeneID" id="29775157"/>
<feature type="compositionally biased region" description="Basic and acidic residues" evidence="4">
    <location>
        <begin position="541"/>
        <end position="550"/>
    </location>
</feature>
<dbReference type="PANTHER" id="PTHR19980">
    <property type="entry name" value="RNA CLEAVAGE STIMULATION FACTOR"/>
    <property type="match status" value="1"/>
</dbReference>
<dbReference type="Pfam" id="PF05843">
    <property type="entry name" value="Suf"/>
    <property type="match status" value="1"/>
</dbReference>
<dbReference type="InterPro" id="IPR011990">
    <property type="entry name" value="TPR-like_helical_dom_sf"/>
</dbReference>
<sequence length="1285" mass="154723">MFKSNKILSVGSNEFGVIELVTAKQLFVSRLKVDDRTRNIYDDFNVEEYVFEVSGKGNLEKNEKESKRDSCSYSDISKNELNNNRIEDKKEKDREKNGINNNDDKDVYKEELYFLRMNPLHLNRWYKFLEMYEDEEEIYEQFLLIFPRCVYYWNKYAELKIKKKEYKEAYEIYRKCIDSNIYDLKLFLSFLYFTYHTSSIHEYINFLFEALKCVGTDIKSGSIWVELLYILIKIYNTNLIVNNEITKLLYDPFKHTHHGNRNMNTLIPTEEEQNIFKSYIPSMNNSKISYFDHYIKDGKLRKFYQRWLHHATKYLDKVWKCYCSFEKASDNFNSTCSSSSLSIYNNQYLNSKNAFKELCIIYKEMNVDRKGKIILPINKKSKIENNILYIKWMKIINFEKTNPLKLTIPLVFKRIKYTYEQALIHLQFNSDLWFSYFQYLLLNKKFVYAIRIMREAIEVYLPFDEILKLNFAYFFEKNALINQAHYVYQLMINEVSKKQKKKFSLSFLYEKDKFKKFPYTVLENTSKGKGKNKNKQLKGNVKRDMSIKEEDGNDDNLVDEKCANISDPSPDCSQDDDICAEKNSTKESQRKKRRSSKKEHEEEQNKEIIKVGKYTHTKKKIKINDIKCGDNNKSLLSNDEDDNYIHDDTQHNNINDKVGNIYGDKDGNTCGDKDGNTCGDKNIKSKIGTPISDDEIKRRFHQNDYEKIEERKKYFVKYFHIKKRKRRIFVFTHFLNFIKRNYDETIWRYYVGLILKEERCCEEIYYYCANIERRILNNEKRAMYIMNEGYKKFICKKKFLLFYINFLLEKGYINNIRTLIYEFIHEIYKKFYKSYYENNNLIDKKIHKTKLSQNEFNLFEPNYLILLKKKNKSCEKIWNILIHIEILYGDIRNLNKIYDMKIKYDSGYNLEENKHILLDYDTLNIYNQKEKKQNIFLDNFYTDEYNQNNMTNILCKGYLENLKKNDIDTLQFKTKLINSQLFGGISLKKTYSIFRVNNPNVFSNLSFYDYIVKEKKKNKINHNEDNNKILNNNMYMRNNRESLITLKDGWSNNNNDNNNNENNNDSNYNNNMEDSQINKNIMNYLNMNRNSTYNRYSIFSEFFCFGIKRDSCLTTIDNNNTKKKNNEMDDKDDDMNNIPSNFKNCVNYIIRPDLKTMFVYKPFENYEFVETEKNDFDKKKKDKETFNMSFKDSLYYKHNRNNKNLYDEKNKKEFVRKREYIAMPNIINDFLCLLPEQNNNIKLSDNSIDYLVNSLQNLNIPKLDNFPYEPIPVKDILQIKNALNE</sequence>
<evidence type="ECO:0000256" key="1">
    <source>
        <dbReference type="ARBA" id="ARBA00004123"/>
    </source>
</evidence>
<evidence type="ECO:0000256" key="3">
    <source>
        <dbReference type="ARBA" id="ARBA00023242"/>
    </source>
</evidence>
<keyword evidence="2" id="KW-0677">Repeat</keyword>
<feature type="compositionally biased region" description="Low complexity" evidence="4">
    <location>
        <begin position="1051"/>
        <end position="1071"/>
    </location>
</feature>
<dbReference type="FunFam" id="1.25.40.10:FF:000539">
    <property type="entry name" value="Uncharacterized protein"/>
    <property type="match status" value="1"/>
</dbReference>
<feature type="compositionally biased region" description="Basic and acidic residues" evidence="4">
    <location>
        <begin position="579"/>
        <end position="588"/>
    </location>
</feature>
<feature type="region of interest" description="Disordered" evidence="4">
    <location>
        <begin position="1048"/>
        <end position="1072"/>
    </location>
</feature>
<evidence type="ECO:0000256" key="4">
    <source>
        <dbReference type="SAM" id="MobiDB-lite"/>
    </source>
</evidence>
<proteinExistence type="predicted"/>
<evidence type="ECO:0000259" key="5">
    <source>
        <dbReference type="Pfam" id="PF05843"/>
    </source>
</evidence>
<dbReference type="RefSeq" id="XP_018643202.1">
    <property type="nucleotide sequence ID" value="XM_018784547.1"/>
</dbReference>
<accession>A0A151LTG7</accession>
<comment type="subcellular location">
    <subcellularLocation>
        <location evidence="1">Nucleus</location>
    </subcellularLocation>
</comment>
<evidence type="ECO:0000256" key="2">
    <source>
        <dbReference type="ARBA" id="ARBA00022737"/>
    </source>
</evidence>
<dbReference type="Proteomes" id="UP000076004">
    <property type="component" value="Unassembled WGS sequence"/>
</dbReference>
<feature type="domain" description="Suppressor of forked" evidence="5">
    <location>
        <begin position="273"/>
        <end position="925"/>
    </location>
</feature>